<dbReference type="KEGG" id="tpal:117645067"/>
<evidence type="ECO:0000313" key="2">
    <source>
        <dbReference type="RefSeq" id="XP_034240863.1"/>
    </source>
</evidence>
<dbReference type="InterPro" id="IPR016181">
    <property type="entry name" value="Acyl_CoA_acyltransferase"/>
</dbReference>
<dbReference type="SUPFAM" id="SSF55729">
    <property type="entry name" value="Acyl-CoA N-acyltransferases (Nat)"/>
    <property type="match status" value="1"/>
</dbReference>
<organism evidence="2">
    <name type="scientific">Thrips palmi</name>
    <name type="common">Melon thrips</name>
    <dbReference type="NCBI Taxonomy" id="161013"/>
    <lineage>
        <taxon>Eukaryota</taxon>
        <taxon>Metazoa</taxon>
        <taxon>Ecdysozoa</taxon>
        <taxon>Arthropoda</taxon>
        <taxon>Hexapoda</taxon>
        <taxon>Insecta</taxon>
        <taxon>Pterygota</taxon>
        <taxon>Neoptera</taxon>
        <taxon>Paraneoptera</taxon>
        <taxon>Thysanoptera</taxon>
        <taxon>Terebrantia</taxon>
        <taxon>Thripoidea</taxon>
        <taxon>Thripidae</taxon>
        <taxon>Thrips</taxon>
    </lineage>
</organism>
<accession>A0A6P8YLS9</accession>
<dbReference type="OrthoDB" id="8184310at2759"/>
<reference evidence="2" key="1">
    <citation type="submission" date="2025-08" db="UniProtKB">
        <authorList>
            <consortium name="RefSeq"/>
        </authorList>
    </citation>
    <scope>IDENTIFICATION</scope>
    <source>
        <tissue evidence="2">Total insect</tissue>
    </source>
</reference>
<proteinExistence type="predicted"/>
<evidence type="ECO:0000313" key="1">
    <source>
        <dbReference type="Proteomes" id="UP000515158"/>
    </source>
</evidence>
<gene>
    <name evidence="2" type="primary">LOC117645067</name>
</gene>
<sequence>MAAEQLLAWSRPTDVPSPAVWGRHEHQGVQYRVQEATPDLHEKILDYYVKEYFHDEPCSKNINLPDDEVSMAEFRFLLATALTQGSSLVVLEEGAPEGEPEIVGAMVIPVLSKRDPELPEFQGRGIRVMLCLSDTLRSSSPFGDPFTRPEALEGSVSPWAGPVPHFALDLGLWVRRDRRGRSLGLAILKAIPDMCRAFGIHHFSTPFTGARSQGLAVKAGLKEISRLKYDAFLDPEGKPAFHNMPEVECVLMGIDIE</sequence>
<dbReference type="InParanoid" id="A0A6P8YLS9"/>
<protein>
    <submittedName>
        <fullName evidence="2">Uncharacterized protein LOC117645067</fullName>
    </submittedName>
</protein>
<name>A0A6P8YLS9_THRPL</name>
<dbReference type="Proteomes" id="UP000515158">
    <property type="component" value="Unplaced"/>
</dbReference>
<dbReference type="GeneID" id="117645067"/>
<dbReference type="Gene3D" id="3.40.630.30">
    <property type="match status" value="1"/>
</dbReference>
<dbReference type="RefSeq" id="XP_034240863.1">
    <property type="nucleotide sequence ID" value="XM_034384972.1"/>
</dbReference>
<dbReference type="AlphaFoldDB" id="A0A6P8YLS9"/>
<keyword evidence="1" id="KW-1185">Reference proteome</keyword>